<dbReference type="EMBL" id="JBHRVA010000002">
    <property type="protein sequence ID" value="MFC3301790.1"/>
    <property type="molecule type" value="Genomic_DNA"/>
</dbReference>
<dbReference type="Proteomes" id="UP001595607">
    <property type="component" value="Unassembled WGS sequence"/>
</dbReference>
<dbReference type="Pfam" id="PF02698">
    <property type="entry name" value="DUF218"/>
    <property type="match status" value="1"/>
</dbReference>
<dbReference type="PANTHER" id="PTHR30336">
    <property type="entry name" value="INNER MEMBRANE PROTEIN, PROBABLE PERMEASE"/>
    <property type="match status" value="1"/>
</dbReference>
<comment type="caution">
    <text evidence="2">The sequence shown here is derived from an EMBL/GenBank/DDBJ whole genome shotgun (WGS) entry which is preliminary data.</text>
</comment>
<dbReference type="InterPro" id="IPR051599">
    <property type="entry name" value="Cell_Envelope_Assoc"/>
</dbReference>
<sequence length="200" mass="21624">MRLPRLARRALAAGFISLLLLVAGFFVFAATLPRADEAPLAGLDPARASERGIVVLTGGGGHRIEEGLALHARGLGDRVLISGVNPRTTKSDLAPMGDPERLACCVDLGPYARTTRGNAIESRDWLRQNGYTTALLVTSDFHLPRATIELRRSAPEISVIGVPVASVSAPEQGWMSKISAWRLLVGEYLKYLVVRMRSII</sequence>
<accession>A0ABV7M8X4</accession>
<name>A0ABV7M8X4_9PROT</name>
<protein>
    <submittedName>
        <fullName evidence="2">YdcF family protein</fullName>
    </submittedName>
</protein>
<keyword evidence="3" id="KW-1185">Reference proteome</keyword>
<dbReference type="RefSeq" id="WP_189573481.1">
    <property type="nucleotide sequence ID" value="NZ_BMXU01000001.1"/>
</dbReference>
<dbReference type="InterPro" id="IPR003848">
    <property type="entry name" value="DUF218"/>
</dbReference>
<dbReference type="PANTHER" id="PTHR30336:SF4">
    <property type="entry name" value="ENVELOPE BIOGENESIS FACTOR ELYC"/>
    <property type="match status" value="1"/>
</dbReference>
<gene>
    <name evidence="2" type="ORF">ACFONP_03510</name>
</gene>
<proteinExistence type="predicted"/>
<dbReference type="CDD" id="cd06259">
    <property type="entry name" value="YdcF-like"/>
    <property type="match status" value="1"/>
</dbReference>
<feature type="domain" description="DUF218" evidence="1">
    <location>
        <begin position="52"/>
        <end position="189"/>
    </location>
</feature>
<evidence type="ECO:0000313" key="3">
    <source>
        <dbReference type="Proteomes" id="UP001595607"/>
    </source>
</evidence>
<evidence type="ECO:0000259" key="1">
    <source>
        <dbReference type="Pfam" id="PF02698"/>
    </source>
</evidence>
<organism evidence="2 3">
    <name type="scientific">Parvularcula lutaonensis</name>
    <dbReference type="NCBI Taxonomy" id="491923"/>
    <lineage>
        <taxon>Bacteria</taxon>
        <taxon>Pseudomonadati</taxon>
        <taxon>Pseudomonadota</taxon>
        <taxon>Alphaproteobacteria</taxon>
        <taxon>Parvularculales</taxon>
        <taxon>Parvularculaceae</taxon>
        <taxon>Parvularcula</taxon>
    </lineage>
</organism>
<evidence type="ECO:0000313" key="2">
    <source>
        <dbReference type="EMBL" id="MFC3301790.1"/>
    </source>
</evidence>
<reference evidence="3" key="1">
    <citation type="journal article" date="2019" name="Int. J. Syst. Evol. Microbiol.">
        <title>The Global Catalogue of Microorganisms (GCM) 10K type strain sequencing project: providing services to taxonomists for standard genome sequencing and annotation.</title>
        <authorList>
            <consortium name="The Broad Institute Genomics Platform"/>
            <consortium name="The Broad Institute Genome Sequencing Center for Infectious Disease"/>
            <person name="Wu L."/>
            <person name="Ma J."/>
        </authorList>
    </citation>
    <scope>NUCLEOTIDE SEQUENCE [LARGE SCALE GENOMIC DNA]</scope>
    <source>
        <strain evidence="3">KCTC 22245</strain>
    </source>
</reference>